<gene>
    <name evidence="4" type="ORF">TGVAND_216680B</name>
</gene>
<feature type="repeat" description="ANK" evidence="3">
    <location>
        <begin position="59"/>
        <end position="91"/>
    </location>
</feature>
<evidence type="ECO:0000256" key="2">
    <source>
        <dbReference type="ARBA" id="ARBA00023043"/>
    </source>
</evidence>
<comment type="caution">
    <text evidence="4">The sequence shown here is derived from an EMBL/GenBank/DDBJ whole genome shotgun (WGS) entry which is preliminary data.</text>
</comment>
<dbReference type="Gene3D" id="1.25.40.20">
    <property type="entry name" value="Ankyrin repeat-containing domain"/>
    <property type="match status" value="2"/>
</dbReference>
<feature type="repeat" description="ANK" evidence="3">
    <location>
        <begin position="30"/>
        <end position="58"/>
    </location>
</feature>
<feature type="repeat" description="ANK" evidence="3">
    <location>
        <begin position="127"/>
        <end position="159"/>
    </location>
</feature>
<accession>A0A086PLG3</accession>
<dbReference type="Pfam" id="PF12796">
    <property type="entry name" value="Ank_2"/>
    <property type="match status" value="1"/>
</dbReference>
<evidence type="ECO:0000313" key="5">
    <source>
        <dbReference type="Proteomes" id="UP000028840"/>
    </source>
</evidence>
<dbReference type="Pfam" id="PF00023">
    <property type="entry name" value="Ank"/>
    <property type="match status" value="1"/>
</dbReference>
<dbReference type="OrthoDB" id="408027at2759"/>
<dbReference type="InterPro" id="IPR002110">
    <property type="entry name" value="Ankyrin_rpt"/>
</dbReference>
<name>A0A086PLG3_TOXGO</name>
<protein>
    <submittedName>
        <fullName evidence="4">Ankyrin repeat-containing protein</fullName>
        <ecNumber evidence="4">3.1.1.4</ecNumber>
    </submittedName>
</protein>
<dbReference type="VEuPathDB" id="ToxoDB:TGVAND_216680B"/>
<proteinExistence type="predicted"/>
<keyword evidence="4" id="KW-0378">Hydrolase</keyword>
<dbReference type="PROSITE" id="PS50297">
    <property type="entry name" value="ANK_REP_REGION"/>
    <property type="match status" value="2"/>
</dbReference>
<organism evidence="4 5">
    <name type="scientific">Toxoplasma gondii VAND</name>
    <dbReference type="NCBI Taxonomy" id="933077"/>
    <lineage>
        <taxon>Eukaryota</taxon>
        <taxon>Sar</taxon>
        <taxon>Alveolata</taxon>
        <taxon>Apicomplexa</taxon>
        <taxon>Conoidasida</taxon>
        <taxon>Coccidia</taxon>
        <taxon>Eucoccidiorida</taxon>
        <taxon>Eimeriorina</taxon>
        <taxon>Sarcocystidae</taxon>
        <taxon>Toxoplasma</taxon>
    </lineage>
</organism>
<evidence type="ECO:0000256" key="3">
    <source>
        <dbReference type="PROSITE-ProRule" id="PRU00023"/>
    </source>
</evidence>
<dbReference type="SMART" id="SM00248">
    <property type="entry name" value="ANK"/>
    <property type="match status" value="4"/>
</dbReference>
<evidence type="ECO:0000256" key="1">
    <source>
        <dbReference type="ARBA" id="ARBA00022737"/>
    </source>
</evidence>
<dbReference type="SUPFAM" id="SSF48403">
    <property type="entry name" value="Ankyrin repeat"/>
    <property type="match status" value="1"/>
</dbReference>
<dbReference type="InterPro" id="IPR036770">
    <property type="entry name" value="Ankyrin_rpt-contain_sf"/>
</dbReference>
<dbReference type="PROSITE" id="PS50088">
    <property type="entry name" value="ANK_REPEAT"/>
    <property type="match status" value="3"/>
</dbReference>
<reference evidence="4 5" key="1">
    <citation type="submission" date="2014-08" db="EMBL/GenBank/DDBJ databases">
        <authorList>
            <person name="Sibley D."/>
            <person name="Venepally P."/>
            <person name="Karamycheva S."/>
            <person name="Hadjithomas M."/>
            <person name="Khan A."/>
            <person name="Brunk B."/>
            <person name="Roos D."/>
            <person name="Caler E."/>
            <person name="Lorenzi H."/>
        </authorList>
    </citation>
    <scope>NUCLEOTIDE SEQUENCE [LARGE SCALE GENOMIC DNA]</scope>
    <source>
        <strain evidence="4 5">VAND</strain>
    </source>
</reference>
<dbReference type="PANTHER" id="PTHR24171">
    <property type="entry name" value="ANKYRIN REPEAT DOMAIN-CONTAINING PROTEIN 39-RELATED"/>
    <property type="match status" value="1"/>
</dbReference>
<dbReference type="EC" id="3.1.1.4" evidence="4"/>
<dbReference type="EMBL" id="AEYJ02001548">
    <property type="protein sequence ID" value="KFH01195.1"/>
    <property type="molecule type" value="Genomic_DNA"/>
</dbReference>
<dbReference type="AlphaFoldDB" id="A0A086PLG3"/>
<reference evidence="4 5" key="2">
    <citation type="journal article" date="2015" name="Eukaryot. Cell">
        <title>Genetic mapping reveals that sinefungin resistance in Toxoplasma gondii is controlled by a putative amino acid transporter locus that can be used as a negative selectable marker.</title>
        <authorList>
            <person name="Behnke M.S."/>
            <person name="Khan A."/>
            <person name="Sibley L.D."/>
        </authorList>
    </citation>
    <scope>NUCLEOTIDE SEQUENCE [LARGE SCALE GENOMIC DNA]</scope>
    <source>
        <strain evidence="4 5">VAND</strain>
    </source>
</reference>
<dbReference type="Proteomes" id="UP000028840">
    <property type="component" value="Unassembled WGS sequence"/>
</dbReference>
<sequence>VHTPEVSLLFFSLRRSGFLVFLACTLLAQALHWAAMLNQPDAVKLLITRGAPRNAVNNAKETPLHVALKEGNEETVEMLIEENVDVNAKNEDGKTALHVALSLRQVNLARRLLQSEKLDLDANVDAEGNTPIHLAVKEGLDGFVEKLVARGFSPDARNRAGFTAEELREQQVKEAEETAERHLAAKEERELRKRRQAEQEMNLSEVTRFCRNYGLADSVAEILYKKKFRYLDDAFFDLSSAMLKKFGLSNDDREKLEQVTQGVVALCEEKLSSLVIQYNIKQHTQFIAALPGGFDFLWFYQVPRYCLGVAWPPGPRLTSVETRGDSSQVY</sequence>
<keyword evidence="2 3" id="KW-0040">ANK repeat</keyword>
<feature type="non-terminal residue" evidence="4">
    <location>
        <position position="1"/>
    </location>
</feature>
<dbReference type="GO" id="GO:0004623">
    <property type="term" value="F:phospholipase A2 activity"/>
    <property type="evidence" value="ECO:0007669"/>
    <property type="project" value="UniProtKB-EC"/>
</dbReference>
<evidence type="ECO:0000313" key="4">
    <source>
        <dbReference type="EMBL" id="KFH01195.1"/>
    </source>
</evidence>
<keyword evidence="1" id="KW-0677">Repeat</keyword>